<dbReference type="PANTHER" id="PTHR22603:SF93">
    <property type="entry name" value="RE24176P"/>
    <property type="match status" value="1"/>
</dbReference>
<dbReference type="Proteomes" id="UP000759131">
    <property type="component" value="Unassembled WGS sequence"/>
</dbReference>
<dbReference type="GO" id="GO:0006646">
    <property type="term" value="P:phosphatidylethanolamine biosynthetic process"/>
    <property type="evidence" value="ECO:0007669"/>
    <property type="project" value="TreeGrafter"/>
</dbReference>
<keyword evidence="1" id="KW-0443">Lipid metabolism</keyword>
<dbReference type="Gene3D" id="3.90.1200.10">
    <property type="match status" value="1"/>
</dbReference>
<sequence>MEKMENKENNIPVEEWEKLYELCKSYLGAQWSEISATELIIKPVTVQLSQCNISPKLLGVFSNGTINEYIDSRYFNATDDLNPKTVAVLAQKLATFHSQRIPIPNSPKLLFEKMADFVTDKVIESFVSGTVGQQIRDNNFRVQELVPRAEMSWLLKTAKQLNSPKVFSHNDLNRRNILVRESTANNNQELDIYLIDFDWSNYAYRGVDIGQYFSSWCHKETEFGDGQFPADHQMLPFIDAYIDEMCKIHGNSYRELPINSRQSMTKEAKVYTLMAYMKSIMYCIGMTTNTNCTDLMPKAETSYNCYRVLKNRILEEYSDIH</sequence>
<keyword evidence="1" id="KW-0594">Phospholipid biosynthesis</keyword>
<dbReference type="Pfam" id="PF01633">
    <property type="entry name" value="Choline_kinase"/>
    <property type="match status" value="1"/>
</dbReference>
<dbReference type="EMBL" id="CAJPIZ010001075">
    <property type="protein sequence ID" value="CAG2102826.1"/>
    <property type="molecule type" value="Genomic_DNA"/>
</dbReference>
<organism evidence="4">
    <name type="scientific">Medioppia subpectinata</name>
    <dbReference type="NCBI Taxonomy" id="1979941"/>
    <lineage>
        <taxon>Eukaryota</taxon>
        <taxon>Metazoa</taxon>
        <taxon>Ecdysozoa</taxon>
        <taxon>Arthropoda</taxon>
        <taxon>Chelicerata</taxon>
        <taxon>Arachnida</taxon>
        <taxon>Acari</taxon>
        <taxon>Acariformes</taxon>
        <taxon>Sarcoptiformes</taxon>
        <taxon>Oribatida</taxon>
        <taxon>Brachypylina</taxon>
        <taxon>Oppioidea</taxon>
        <taxon>Oppiidae</taxon>
        <taxon>Medioppia</taxon>
    </lineage>
</organism>
<dbReference type="GO" id="GO:0005737">
    <property type="term" value="C:cytoplasm"/>
    <property type="evidence" value="ECO:0007669"/>
    <property type="project" value="TreeGrafter"/>
</dbReference>
<dbReference type="GO" id="GO:0004103">
    <property type="term" value="F:choline kinase activity"/>
    <property type="evidence" value="ECO:0007669"/>
    <property type="project" value="TreeGrafter"/>
</dbReference>
<accession>A0A7R9PVN1</accession>
<keyword evidence="5" id="KW-1185">Reference proteome</keyword>
<evidence type="ECO:0000313" key="4">
    <source>
        <dbReference type="EMBL" id="CAD7622396.1"/>
    </source>
</evidence>
<keyword evidence="1" id="KW-0444">Lipid biosynthesis</keyword>
<dbReference type="InterPro" id="IPR011009">
    <property type="entry name" value="Kinase-like_dom_sf"/>
</dbReference>
<dbReference type="OrthoDB" id="5796092at2759"/>
<proteinExistence type="inferred from homology"/>
<reference evidence="4" key="1">
    <citation type="submission" date="2020-11" db="EMBL/GenBank/DDBJ databases">
        <authorList>
            <person name="Tran Van P."/>
        </authorList>
    </citation>
    <scope>NUCLEOTIDE SEQUENCE</scope>
</reference>
<dbReference type="AlphaFoldDB" id="A0A7R9PVN1"/>
<comment type="similarity">
    <text evidence="3">Belongs to the choline/ethanolamine kinase family.</text>
</comment>
<protein>
    <submittedName>
        <fullName evidence="4">Uncharacterized protein</fullName>
    </submittedName>
</protein>
<dbReference type="SUPFAM" id="SSF56112">
    <property type="entry name" value="Protein kinase-like (PK-like)"/>
    <property type="match status" value="1"/>
</dbReference>
<dbReference type="PANTHER" id="PTHR22603">
    <property type="entry name" value="CHOLINE/ETHANOALAMINE KINASE"/>
    <property type="match status" value="1"/>
</dbReference>
<gene>
    <name evidence="4" type="ORF">OSB1V03_LOCUS2859</name>
</gene>
<evidence type="ECO:0000313" key="5">
    <source>
        <dbReference type="Proteomes" id="UP000759131"/>
    </source>
</evidence>
<evidence type="ECO:0000256" key="2">
    <source>
        <dbReference type="ARBA" id="ARBA00023264"/>
    </source>
</evidence>
<keyword evidence="2" id="KW-1208">Phospholipid metabolism</keyword>
<dbReference type="GO" id="GO:0004305">
    <property type="term" value="F:ethanolamine kinase activity"/>
    <property type="evidence" value="ECO:0007669"/>
    <property type="project" value="TreeGrafter"/>
</dbReference>
<name>A0A7R9PVN1_9ACAR</name>
<dbReference type="EMBL" id="OC855650">
    <property type="protein sequence ID" value="CAD7622396.1"/>
    <property type="molecule type" value="Genomic_DNA"/>
</dbReference>
<evidence type="ECO:0000256" key="1">
    <source>
        <dbReference type="ARBA" id="ARBA00023209"/>
    </source>
</evidence>
<evidence type="ECO:0000256" key="3">
    <source>
        <dbReference type="ARBA" id="ARBA00038211"/>
    </source>
</evidence>